<keyword evidence="1" id="KW-1133">Transmembrane helix</keyword>
<keyword evidence="1" id="KW-0812">Transmembrane</keyword>
<accession>A0A9X5GQE1</accession>
<dbReference type="EMBL" id="QZDT01000006">
    <property type="protein sequence ID" value="NBJ92123.1"/>
    <property type="molecule type" value="Genomic_DNA"/>
</dbReference>
<feature type="transmembrane region" description="Helical" evidence="1">
    <location>
        <begin position="119"/>
        <end position="138"/>
    </location>
</feature>
<evidence type="ECO:0000313" key="3">
    <source>
        <dbReference type="Proteomes" id="UP001154420"/>
    </source>
</evidence>
<protein>
    <recommendedName>
        <fullName evidence="4">Glycosyltransferase RgtA/B/C/D-like domain-containing protein</fullName>
    </recommendedName>
</protein>
<comment type="caution">
    <text evidence="2">The sequence shown here is derived from an EMBL/GenBank/DDBJ whole genome shotgun (WGS) entry which is preliminary data.</text>
</comment>
<feature type="transmembrane region" description="Helical" evidence="1">
    <location>
        <begin position="385"/>
        <end position="407"/>
    </location>
</feature>
<feature type="transmembrane region" description="Helical" evidence="1">
    <location>
        <begin position="423"/>
        <end position="444"/>
    </location>
</feature>
<evidence type="ECO:0008006" key="4">
    <source>
        <dbReference type="Google" id="ProtNLM"/>
    </source>
</evidence>
<evidence type="ECO:0000313" key="2">
    <source>
        <dbReference type="EMBL" id="NBJ92123.1"/>
    </source>
</evidence>
<feature type="transmembrane region" description="Helical" evidence="1">
    <location>
        <begin position="192"/>
        <end position="210"/>
    </location>
</feature>
<dbReference type="AlphaFoldDB" id="A0A9X5GQE1"/>
<keyword evidence="1" id="KW-0472">Membrane</keyword>
<reference evidence="2" key="1">
    <citation type="submission" date="2018-09" db="EMBL/GenBank/DDBJ databases">
        <title>Murine metabolic-syndrome-specific gut microbial biobank.</title>
        <authorList>
            <person name="Liu C."/>
        </authorList>
    </citation>
    <scope>NUCLEOTIDE SEQUENCE</scope>
    <source>
        <strain evidence="2">D42-62</strain>
    </source>
</reference>
<dbReference type="Proteomes" id="UP001154420">
    <property type="component" value="Unassembled WGS sequence"/>
</dbReference>
<feature type="transmembrane region" description="Helical" evidence="1">
    <location>
        <begin position="222"/>
        <end position="246"/>
    </location>
</feature>
<feature type="transmembrane region" description="Helical" evidence="1">
    <location>
        <begin position="359"/>
        <end position="379"/>
    </location>
</feature>
<feature type="transmembrane region" description="Helical" evidence="1">
    <location>
        <begin position="20"/>
        <end position="37"/>
    </location>
</feature>
<gene>
    <name evidence="2" type="ORF">D5281_05850</name>
</gene>
<evidence type="ECO:0000256" key="1">
    <source>
        <dbReference type="SAM" id="Phobius"/>
    </source>
</evidence>
<feature type="transmembrane region" description="Helical" evidence="1">
    <location>
        <begin position="169"/>
        <end position="186"/>
    </location>
</feature>
<feature type="transmembrane region" description="Helical" evidence="1">
    <location>
        <begin position="311"/>
        <end position="333"/>
    </location>
</feature>
<dbReference type="OrthoDB" id="1997883at2"/>
<proteinExistence type="predicted"/>
<feature type="transmembrane region" description="Helical" evidence="1">
    <location>
        <begin position="95"/>
        <end position="112"/>
    </location>
</feature>
<organism evidence="2 3">
    <name type="scientific">Parablautia muri</name>
    <dbReference type="NCBI Taxonomy" id="2320879"/>
    <lineage>
        <taxon>Bacteria</taxon>
        <taxon>Bacillati</taxon>
        <taxon>Bacillota</taxon>
        <taxon>Clostridia</taxon>
        <taxon>Lachnospirales</taxon>
        <taxon>Lachnospiraceae</taxon>
        <taxon>Parablautia</taxon>
    </lineage>
</organism>
<name>A0A9X5GQE1_9FIRM</name>
<feature type="transmembrane region" description="Helical" evidence="1">
    <location>
        <begin position="144"/>
        <end position="162"/>
    </location>
</feature>
<dbReference type="RefSeq" id="WP_160559195.1">
    <property type="nucleotide sequence ID" value="NZ_QZDT01000006.1"/>
</dbReference>
<sequence>MKSNKQRKGLLDEQEMDRQGRIAFFVLLIAMAVYYGYRMFALTPWYDELYTYYYFISNGPVYAAIHWPLPNNHVGYSVLSACLDLLGNSYIGLRGISYLCALANLCLLYEIIGKYKKGFWPLAGVILYVSMNLVNQLAVQGRGYTLGITCYLTAWLCMIFICREGKTPKRYYVIYTAALILGLYAVSSNVYWVVPLCFSGGIYLLVKGIWEGKEAESRKKLFQLVVACVVAALGTIFLYTTIWLAIGSNLLVKDVASIYYGMGHVKMILNAPLAAIGRGMEYMLDTPYIQSEVRAGFTGRLLEWMGNLFHYYYGSLSGAIAVVWGVGLLFLVWKIRQGITRRENQTLSSFENQAMDGELLLYLCLFMGSFLVPICLLIQCKRPYYRVFAYGGVLLAILLVVLIQYILDRVCAQIKEQGKRKRISFLVLLLIGIFGVKCLFFSGYNAQYGDREHEIEEALSKANINKWENFCVTDCNQQYLLYFLYGIRCENTEIEGADVVLLDKRMMEPDFNQMVWEFYHYYDSIPWEYMEQNMSKTYENDDYVLYVKNDEAIYK</sequence>
<keyword evidence="3" id="KW-1185">Reference proteome</keyword>